<comment type="caution">
    <text evidence="1">The sequence shown here is derived from an EMBL/GenBank/DDBJ whole genome shotgun (WGS) entry which is preliminary data.</text>
</comment>
<evidence type="ECO:0000313" key="1">
    <source>
        <dbReference type="EMBL" id="GMT11372.1"/>
    </source>
</evidence>
<dbReference type="EMBL" id="BTSY01000001">
    <property type="protein sequence ID" value="GMT11372.1"/>
    <property type="molecule type" value="Genomic_DNA"/>
</dbReference>
<gene>
    <name evidence="1" type="ORF">PFISCL1PPCAC_2669</name>
</gene>
<sequence>AGCSHVGIAEEARERRGTAGMASDAVEGAATRFRVDRQGRPPRCSLLGTPDLLPLLGRRLRRDSTLGHSRHCSLRRHLDHGRTALRRQLPEGRRGGVGRLLGTRQGGIRHCFRDVPRLLDRHLLCSPFLERRHQVR</sequence>
<accession>A0AAV5UXR6</accession>
<dbReference type="Proteomes" id="UP001432322">
    <property type="component" value="Unassembled WGS sequence"/>
</dbReference>
<keyword evidence="2" id="KW-1185">Reference proteome</keyword>
<proteinExistence type="predicted"/>
<feature type="non-terminal residue" evidence="1">
    <location>
        <position position="1"/>
    </location>
</feature>
<protein>
    <submittedName>
        <fullName evidence="1">Uncharacterized protein</fullName>
    </submittedName>
</protein>
<reference evidence="1" key="1">
    <citation type="submission" date="2023-10" db="EMBL/GenBank/DDBJ databases">
        <title>Genome assembly of Pristionchus species.</title>
        <authorList>
            <person name="Yoshida K."/>
            <person name="Sommer R.J."/>
        </authorList>
    </citation>
    <scope>NUCLEOTIDE SEQUENCE</scope>
    <source>
        <strain evidence="1">RS5133</strain>
    </source>
</reference>
<organism evidence="1 2">
    <name type="scientific">Pristionchus fissidentatus</name>
    <dbReference type="NCBI Taxonomy" id="1538716"/>
    <lineage>
        <taxon>Eukaryota</taxon>
        <taxon>Metazoa</taxon>
        <taxon>Ecdysozoa</taxon>
        <taxon>Nematoda</taxon>
        <taxon>Chromadorea</taxon>
        <taxon>Rhabditida</taxon>
        <taxon>Rhabditina</taxon>
        <taxon>Diplogasteromorpha</taxon>
        <taxon>Diplogasteroidea</taxon>
        <taxon>Neodiplogasteridae</taxon>
        <taxon>Pristionchus</taxon>
    </lineage>
</organism>
<dbReference type="AlphaFoldDB" id="A0AAV5UXR6"/>
<name>A0AAV5UXR6_9BILA</name>
<evidence type="ECO:0000313" key="2">
    <source>
        <dbReference type="Proteomes" id="UP001432322"/>
    </source>
</evidence>